<name>A0ABU2VBH2_9ACTN</name>
<feature type="region of interest" description="Disordered" evidence="1">
    <location>
        <begin position="1"/>
        <end position="72"/>
    </location>
</feature>
<evidence type="ECO:0000256" key="1">
    <source>
        <dbReference type="SAM" id="MobiDB-lite"/>
    </source>
</evidence>
<sequence length="72" mass="7580">MSGGLIADLAHEADLAGTQHHRPGGTGHVLASPRRQAKRPVQADHTKVNGSARFAAELIRHPPPPGRMAAFS</sequence>
<protein>
    <recommendedName>
        <fullName evidence="4">Transposase</fullName>
    </recommendedName>
</protein>
<evidence type="ECO:0000313" key="3">
    <source>
        <dbReference type="Proteomes" id="UP001183824"/>
    </source>
</evidence>
<comment type="caution">
    <text evidence="2">The sequence shown here is derived from an EMBL/GenBank/DDBJ whole genome shotgun (WGS) entry which is preliminary data.</text>
</comment>
<gene>
    <name evidence="2" type="ORF">RNB18_22290</name>
</gene>
<dbReference type="RefSeq" id="WP_311715863.1">
    <property type="nucleotide sequence ID" value="NZ_JAVREZ010000007.1"/>
</dbReference>
<accession>A0ABU2VBH2</accession>
<dbReference type="Proteomes" id="UP001183824">
    <property type="component" value="Unassembled WGS sequence"/>
</dbReference>
<evidence type="ECO:0000313" key="2">
    <source>
        <dbReference type="EMBL" id="MDT0482898.1"/>
    </source>
</evidence>
<reference evidence="3" key="1">
    <citation type="submission" date="2023-07" db="EMBL/GenBank/DDBJ databases">
        <title>30 novel species of actinomycetes from the DSMZ collection.</title>
        <authorList>
            <person name="Nouioui I."/>
        </authorList>
    </citation>
    <scope>NUCLEOTIDE SEQUENCE [LARGE SCALE GENOMIC DNA]</scope>
    <source>
        <strain evidence="3">DSM 41640</strain>
    </source>
</reference>
<organism evidence="2 3">
    <name type="scientific">Streptomyces doebereineriae</name>
    <dbReference type="NCBI Taxonomy" id="3075528"/>
    <lineage>
        <taxon>Bacteria</taxon>
        <taxon>Bacillati</taxon>
        <taxon>Actinomycetota</taxon>
        <taxon>Actinomycetes</taxon>
        <taxon>Kitasatosporales</taxon>
        <taxon>Streptomycetaceae</taxon>
        <taxon>Streptomyces</taxon>
    </lineage>
</organism>
<evidence type="ECO:0008006" key="4">
    <source>
        <dbReference type="Google" id="ProtNLM"/>
    </source>
</evidence>
<keyword evidence="3" id="KW-1185">Reference proteome</keyword>
<dbReference type="EMBL" id="JAVREZ010000007">
    <property type="protein sequence ID" value="MDT0482898.1"/>
    <property type="molecule type" value="Genomic_DNA"/>
</dbReference>
<proteinExistence type="predicted"/>